<feature type="transmembrane region" description="Helical" evidence="11">
    <location>
        <begin position="69"/>
        <end position="90"/>
    </location>
</feature>
<name>A0A4S8W362_AURPU</name>
<evidence type="ECO:0000256" key="3">
    <source>
        <dbReference type="ARBA" id="ARBA00022692"/>
    </source>
</evidence>
<evidence type="ECO:0000256" key="7">
    <source>
        <dbReference type="ARBA" id="ARBA00023288"/>
    </source>
</evidence>
<feature type="region of interest" description="Disordered" evidence="12">
    <location>
        <begin position="328"/>
        <end position="351"/>
    </location>
</feature>
<gene>
    <name evidence="14" type="ORF">D6D24_02916</name>
</gene>
<dbReference type="Pfam" id="PF01529">
    <property type="entry name" value="DHHC"/>
    <property type="match status" value="1"/>
</dbReference>
<dbReference type="InterPro" id="IPR039859">
    <property type="entry name" value="PFA4/ZDH16/20/ERF2-like"/>
</dbReference>
<sequence>MSQCQQRPPKSQLENRQAANRTTAVIVPALLIGIVGYATWIVVVLIGGESFIVITFLSNYLIKHQSRNGAGIATIVLYFIFLFPMAASYLRLLMTVPHPGYVEKGSPTAATPVKPPQETPPQHNVQASCTSTKVQDGTNQNNTKPRPAAPQEPSVTVLDTKAILSGELPPPPGTECFYSKEVFACDQNGLPIWCGTCNSWKPDRSHHGSDVGRCVLKMDHFCPWVGGVVGEQNFNFFIQFCSYAGVYALFVMIVMAVLISEARSRGNPLGGNWIAGITLGAVFTLFAGGMSLTSISLGLKNLTTIDNIGHQRRVMHIAVLIDPMQQRQPRPMSTDHVKHTHGSEESEDPWQGTITYPLNIMPDASSETTLPPRTSSASRTFAILRTHPGMNPWNLGAFRNFKSIMGDHWYDWFLPLRHSPCCNHDRGDSMYELGPDVEQLKVDAGLSSSSKSRASSRRRHRKHRHHREDSEDMDIMGSTLANVNGVTGRERNSFESV</sequence>
<dbReference type="EMBL" id="QZAJ01000068">
    <property type="protein sequence ID" value="THW19337.1"/>
    <property type="molecule type" value="Genomic_DNA"/>
</dbReference>
<evidence type="ECO:0000256" key="12">
    <source>
        <dbReference type="SAM" id="MobiDB-lite"/>
    </source>
</evidence>
<protein>
    <recommendedName>
        <fullName evidence="11">Palmitoyltransferase</fullName>
        <ecNumber evidence="11">2.3.1.225</ecNumber>
    </recommendedName>
</protein>
<feature type="domain" description="Palmitoyltransferase DHHC" evidence="13">
    <location>
        <begin position="193"/>
        <end position="308"/>
    </location>
</feature>
<dbReference type="GO" id="GO:0005794">
    <property type="term" value="C:Golgi apparatus"/>
    <property type="evidence" value="ECO:0007669"/>
    <property type="project" value="TreeGrafter"/>
</dbReference>
<feature type="compositionally biased region" description="Basic and acidic residues" evidence="12">
    <location>
        <begin position="333"/>
        <end position="344"/>
    </location>
</feature>
<evidence type="ECO:0000256" key="6">
    <source>
        <dbReference type="ARBA" id="ARBA00023139"/>
    </source>
</evidence>
<keyword evidence="6" id="KW-0564">Palmitate</keyword>
<evidence type="ECO:0000313" key="15">
    <source>
        <dbReference type="Proteomes" id="UP000308014"/>
    </source>
</evidence>
<organism evidence="14 15">
    <name type="scientific">Aureobasidium pullulans</name>
    <name type="common">Black yeast</name>
    <name type="synonym">Pullularia pullulans</name>
    <dbReference type="NCBI Taxonomy" id="5580"/>
    <lineage>
        <taxon>Eukaryota</taxon>
        <taxon>Fungi</taxon>
        <taxon>Dikarya</taxon>
        <taxon>Ascomycota</taxon>
        <taxon>Pezizomycotina</taxon>
        <taxon>Dothideomycetes</taxon>
        <taxon>Dothideomycetidae</taxon>
        <taxon>Dothideales</taxon>
        <taxon>Saccotheciaceae</taxon>
        <taxon>Aureobasidium</taxon>
    </lineage>
</organism>
<keyword evidence="8 11" id="KW-0012">Acyltransferase</keyword>
<keyword evidence="7" id="KW-0449">Lipoprotein</keyword>
<evidence type="ECO:0000259" key="13">
    <source>
        <dbReference type="Pfam" id="PF01529"/>
    </source>
</evidence>
<reference evidence="14 15" key="1">
    <citation type="submission" date="2018-10" db="EMBL/GenBank/DDBJ databases">
        <title>Fifty Aureobasidium pullulans genomes reveal a recombining polyextremotolerant generalist.</title>
        <authorList>
            <person name="Gostincar C."/>
            <person name="Turk M."/>
            <person name="Zajc J."/>
            <person name="Gunde-Cimerman N."/>
        </authorList>
    </citation>
    <scope>NUCLEOTIDE SEQUENCE [LARGE SCALE GENOMIC DNA]</scope>
    <source>
        <strain evidence="14 15">EXF-11318</strain>
    </source>
</reference>
<feature type="transmembrane region" description="Helical" evidence="11">
    <location>
        <begin position="236"/>
        <end position="259"/>
    </location>
</feature>
<feature type="compositionally biased region" description="Polar residues" evidence="12">
    <location>
        <begin position="120"/>
        <end position="144"/>
    </location>
</feature>
<evidence type="ECO:0000256" key="8">
    <source>
        <dbReference type="ARBA" id="ARBA00023315"/>
    </source>
</evidence>
<proteinExistence type="inferred from homology"/>
<comment type="subcellular location">
    <subcellularLocation>
        <location evidence="1">Membrane</location>
        <topology evidence="1">Multi-pass membrane protein</topology>
    </subcellularLocation>
</comment>
<dbReference type="EC" id="2.3.1.225" evidence="11"/>
<dbReference type="PROSITE" id="PS50216">
    <property type="entry name" value="DHHC"/>
    <property type="match status" value="1"/>
</dbReference>
<dbReference type="GO" id="GO:0019706">
    <property type="term" value="F:protein-cysteine S-palmitoyltransferase activity"/>
    <property type="evidence" value="ECO:0007669"/>
    <property type="project" value="UniProtKB-EC"/>
</dbReference>
<evidence type="ECO:0000256" key="1">
    <source>
        <dbReference type="ARBA" id="ARBA00004141"/>
    </source>
</evidence>
<dbReference type="GO" id="GO:0005783">
    <property type="term" value="C:endoplasmic reticulum"/>
    <property type="evidence" value="ECO:0007669"/>
    <property type="project" value="TreeGrafter"/>
</dbReference>
<dbReference type="Proteomes" id="UP000308014">
    <property type="component" value="Unassembled WGS sequence"/>
</dbReference>
<dbReference type="InterPro" id="IPR001594">
    <property type="entry name" value="Palmitoyltrfase_DHHC"/>
</dbReference>
<feature type="transmembrane region" description="Helical" evidence="11">
    <location>
        <begin position="271"/>
        <end position="292"/>
    </location>
</feature>
<keyword evidence="2 11" id="KW-0808">Transferase</keyword>
<dbReference type="GO" id="GO:0006612">
    <property type="term" value="P:protein targeting to membrane"/>
    <property type="evidence" value="ECO:0007669"/>
    <property type="project" value="TreeGrafter"/>
</dbReference>
<comment type="caution">
    <text evidence="14">The sequence shown here is derived from an EMBL/GenBank/DDBJ whole genome shotgun (WGS) entry which is preliminary data.</text>
</comment>
<evidence type="ECO:0000256" key="2">
    <source>
        <dbReference type="ARBA" id="ARBA00022679"/>
    </source>
</evidence>
<comment type="catalytic activity">
    <reaction evidence="10 11">
        <text>L-cysteinyl-[protein] + hexadecanoyl-CoA = S-hexadecanoyl-L-cysteinyl-[protein] + CoA</text>
        <dbReference type="Rhea" id="RHEA:36683"/>
        <dbReference type="Rhea" id="RHEA-COMP:10131"/>
        <dbReference type="Rhea" id="RHEA-COMP:11032"/>
        <dbReference type="ChEBI" id="CHEBI:29950"/>
        <dbReference type="ChEBI" id="CHEBI:57287"/>
        <dbReference type="ChEBI" id="CHEBI:57379"/>
        <dbReference type="ChEBI" id="CHEBI:74151"/>
        <dbReference type="EC" id="2.3.1.225"/>
    </reaction>
</comment>
<evidence type="ECO:0000256" key="4">
    <source>
        <dbReference type="ARBA" id="ARBA00022989"/>
    </source>
</evidence>
<feature type="transmembrane region" description="Helical" evidence="11">
    <location>
        <begin position="30"/>
        <end position="57"/>
    </location>
</feature>
<dbReference type="AlphaFoldDB" id="A0A4S8W362"/>
<feature type="compositionally biased region" description="Basic residues" evidence="12">
    <location>
        <begin position="454"/>
        <end position="466"/>
    </location>
</feature>
<evidence type="ECO:0000256" key="11">
    <source>
        <dbReference type="RuleBase" id="RU079119"/>
    </source>
</evidence>
<comment type="similarity">
    <text evidence="9">Belongs to the DHHC palmitoyltransferase family. PFA5 subfamily.</text>
</comment>
<evidence type="ECO:0000313" key="14">
    <source>
        <dbReference type="EMBL" id="THW19337.1"/>
    </source>
</evidence>
<evidence type="ECO:0000256" key="9">
    <source>
        <dbReference type="ARBA" id="ARBA00038298"/>
    </source>
</evidence>
<keyword evidence="4 11" id="KW-1133">Transmembrane helix</keyword>
<feature type="region of interest" description="Disordered" evidence="12">
    <location>
        <begin position="107"/>
        <end position="154"/>
    </location>
</feature>
<dbReference type="GO" id="GO:0016020">
    <property type="term" value="C:membrane"/>
    <property type="evidence" value="ECO:0007669"/>
    <property type="project" value="UniProtKB-SubCell"/>
</dbReference>
<keyword evidence="3 11" id="KW-0812">Transmembrane</keyword>
<comment type="domain">
    <text evidence="11">The DHHC domain is required for palmitoyltransferase activity.</text>
</comment>
<feature type="region of interest" description="Disordered" evidence="12">
    <location>
        <begin position="442"/>
        <end position="477"/>
    </location>
</feature>
<evidence type="ECO:0000256" key="10">
    <source>
        <dbReference type="ARBA" id="ARBA00048048"/>
    </source>
</evidence>
<dbReference type="PANTHER" id="PTHR22883">
    <property type="entry name" value="ZINC FINGER DHHC DOMAIN CONTAINING PROTEIN"/>
    <property type="match status" value="1"/>
</dbReference>
<keyword evidence="5 11" id="KW-0472">Membrane</keyword>
<dbReference type="PANTHER" id="PTHR22883:SF23">
    <property type="entry name" value="PALMITOYLTRANSFERASE ZDHHC6"/>
    <property type="match status" value="1"/>
</dbReference>
<evidence type="ECO:0000256" key="5">
    <source>
        <dbReference type="ARBA" id="ARBA00023136"/>
    </source>
</evidence>
<accession>A0A4S8W362</accession>